<dbReference type="InterPro" id="IPR020904">
    <property type="entry name" value="Sc_DH/Rdtase_CS"/>
</dbReference>
<dbReference type="SUPFAM" id="SSF51735">
    <property type="entry name" value="NAD(P)-binding Rossmann-fold domains"/>
    <property type="match status" value="1"/>
</dbReference>
<evidence type="ECO:0000256" key="3">
    <source>
        <dbReference type="ARBA" id="ARBA00023027"/>
    </source>
</evidence>
<proteinExistence type="inferred from homology"/>
<comment type="similarity">
    <text evidence="1">Belongs to the short-chain dehydrogenases/reductases (SDR) family.</text>
</comment>
<dbReference type="InterPro" id="IPR036291">
    <property type="entry name" value="NAD(P)-bd_dom_sf"/>
</dbReference>
<dbReference type="SMART" id="SM00822">
    <property type="entry name" value="PKS_KR"/>
    <property type="match status" value="1"/>
</dbReference>
<dbReference type="Proteomes" id="UP001057291">
    <property type="component" value="Unassembled WGS sequence"/>
</dbReference>
<feature type="domain" description="Ketoreductase" evidence="4">
    <location>
        <begin position="4"/>
        <end position="190"/>
    </location>
</feature>
<comment type="caution">
    <text evidence="5">The sequence shown here is derived from an EMBL/GenBank/DDBJ whole genome shotgun (WGS) entry which is preliminary data.</text>
</comment>
<accession>A0AAV4LAQ9</accession>
<dbReference type="FunFam" id="3.40.50.720:FF:000084">
    <property type="entry name" value="Short-chain dehydrogenase reductase"/>
    <property type="match status" value="1"/>
</dbReference>
<dbReference type="PANTHER" id="PTHR24321">
    <property type="entry name" value="DEHYDROGENASES, SHORT CHAIN"/>
    <property type="match status" value="1"/>
</dbReference>
<dbReference type="PRINTS" id="PR00080">
    <property type="entry name" value="SDRFAMILY"/>
</dbReference>
<dbReference type="GO" id="GO:0008206">
    <property type="term" value="P:bile acid metabolic process"/>
    <property type="evidence" value="ECO:0007669"/>
    <property type="project" value="UniProtKB-ARBA"/>
</dbReference>
<dbReference type="NCBIfam" id="NF005559">
    <property type="entry name" value="PRK07231.1"/>
    <property type="match status" value="1"/>
</dbReference>
<gene>
    <name evidence="5" type="ORF">DNHGIG_03690</name>
</gene>
<dbReference type="AlphaFoldDB" id="A0AAV4LAQ9"/>
<keyword evidence="2" id="KW-0560">Oxidoreductase</keyword>
<evidence type="ECO:0000256" key="2">
    <source>
        <dbReference type="ARBA" id="ARBA00023002"/>
    </source>
</evidence>
<evidence type="ECO:0000259" key="4">
    <source>
        <dbReference type="SMART" id="SM00822"/>
    </source>
</evidence>
<dbReference type="Pfam" id="PF13561">
    <property type="entry name" value="adh_short_C2"/>
    <property type="match status" value="1"/>
</dbReference>
<keyword evidence="3" id="KW-0520">NAD</keyword>
<dbReference type="PANTHER" id="PTHR24321:SF8">
    <property type="entry name" value="ESTRADIOL 17-BETA-DEHYDROGENASE 8-RELATED"/>
    <property type="match status" value="1"/>
</dbReference>
<protein>
    <submittedName>
        <fullName evidence="5">Oxidoreductase</fullName>
    </submittedName>
</protein>
<dbReference type="Gene3D" id="3.40.50.720">
    <property type="entry name" value="NAD(P)-binding Rossmann-like Domain"/>
    <property type="match status" value="1"/>
</dbReference>
<sequence length="249" mass="26715">MSKRVVLITGGAQGIGEAIVRSFVQAGEQVVFIDVNEEKGLSLLAQLREMGGHAHFICADVAKADDVKRVIKEIETKFGNLHVLINNAGVSWFHPLEEIEIETFDRILAINLRGPFLLAKFAAPLIKKSVQQNGEGAIINIASTRALMSEPHNEAYAASKGGLLALTHALANSLGPAIRVNAICPGWIDTTGGKDIRPEDHSQHPVGRVGTPCDIAEACRFLASEAAGFITGQKIVIDGGMTIKMQYVE</sequence>
<organism evidence="5 6">
    <name type="scientific">Collibacillus ludicampi</name>
    <dbReference type="NCBI Taxonomy" id="2771369"/>
    <lineage>
        <taxon>Bacteria</taxon>
        <taxon>Bacillati</taxon>
        <taxon>Bacillota</taxon>
        <taxon>Bacilli</taxon>
        <taxon>Bacillales</taxon>
        <taxon>Alicyclobacillaceae</taxon>
        <taxon>Collibacillus</taxon>
    </lineage>
</organism>
<dbReference type="GO" id="GO:0016491">
    <property type="term" value="F:oxidoreductase activity"/>
    <property type="evidence" value="ECO:0007669"/>
    <property type="project" value="UniProtKB-KW"/>
</dbReference>
<evidence type="ECO:0000313" key="5">
    <source>
        <dbReference type="EMBL" id="GIM44820.1"/>
    </source>
</evidence>
<dbReference type="EMBL" id="BOQE01000001">
    <property type="protein sequence ID" value="GIM44820.1"/>
    <property type="molecule type" value="Genomic_DNA"/>
</dbReference>
<dbReference type="InterPro" id="IPR057326">
    <property type="entry name" value="KR_dom"/>
</dbReference>
<dbReference type="RefSeq" id="WP_282198074.1">
    <property type="nucleotide sequence ID" value="NZ_BOQE01000001.1"/>
</dbReference>
<dbReference type="PRINTS" id="PR00081">
    <property type="entry name" value="GDHRDH"/>
</dbReference>
<evidence type="ECO:0000313" key="6">
    <source>
        <dbReference type="Proteomes" id="UP001057291"/>
    </source>
</evidence>
<dbReference type="PROSITE" id="PS00061">
    <property type="entry name" value="ADH_SHORT"/>
    <property type="match status" value="1"/>
</dbReference>
<reference evidence="5" key="1">
    <citation type="journal article" date="2023" name="Int. J. Syst. Evol. Microbiol.">
        <title>Collibacillus ludicampi gen. nov., sp. nov., a new soil bacterium of the family Alicyclobacillaceae.</title>
        <authorList>
            <person name="Jojima T."/>
            <person name="Ioku Y."/>
            <person name="Fukuta Y."/>
            <person name="Shirasaka N."/>
            <person name="Matsumura Y."/>
            <person name="Mori M."/>
        </authorList>
    </citation>
    <scope>NUCLEOTIDE SEQUENCE</scope>
    <source>
        <strain evidence="5">TP075</strain>
    </source>
</reference>
<name>A0AAV4LAQ9_9BACL</name>
<dbReference type="InterPro" id="IPR002347">
    <property type="entry name" value="SDR_fam"/>
</dbReference>
<evidence type="ECO:0000256" key="1">
    <source>
        <dbReference type="ARBA" id="ARBA00006484"/>
    </source>
</evidence>
<keyword evidence="6" id="KW-1185">Reference proteome</keyword>